<keyword evidence="2" id="KW-0812">Transmembrane</keyword>
<feature type="compositionally biased region" description="Polar residues" evidence="1">
    <location>
        <begin position="11"/>
        <end position="24"/>
    </location>
</feature>
<evidence type="ECO:0000313" key="3">
    <source>
        <dbReference type="EMBL" id="GBF06023.1"/>
    </source>
</evidence>
<dbReference type="Proteomes" id="UP000236569">
    <property type="component" value="Unassembled WGS sequence"/>
</dbReference>
<reference evidence="4" key="1">
    <citation type="submission" date="2018-01" db="EMBL/GenBank/DDBJ databases">
        <title>Draft Genome Sequence of the Radioresistant Bacterium Deinococcus aerius TR0125, Isolated from the Higher Atmosphere above Japan.</title>
        <authorList>
            <person name="Satoh K."/>
            <person name="Arai H."/>
            <person name="Sanzen T."/>
            <person name="Kawaguchi Y."/>
            <person name="Hayashi H."/>
            <person name="Yokobori S."/>
            <person name="Yamagishi A."/>
            <person name="Oono Y."/>
            <person name="Narumi I."/>
        </authorList>
    </citation>
    <scope>NUCLEOTIDE SEQUENCE [LARGE SCALE GENOMIC DNA]</scope>
    <source>
        <strain evidence="4">TR0125</strain>
    </source>
</reference>
<sequence>MKRNPYEMNGPVSQATRPTSPKENTMNVRTLGLLTMLCAPTMLIDGFRHGMQRTLNGENDLLGNLLYMAFAVGWWCAMLGLKRLHATGRGKLGRFIVTLPLVTIFLAILQSPLDILHFDMGSPLYMVTDLAWPLSMVLTFVVSVAVLFARQLPLPHRLAPLFCGISLPVGFAYMAFARLQDMPIAEFGWHTAIGWFLLGLSLVAARPREERQTILAAA</sequence>
<comment type="caution">
    <text evidence="3">The sequence shown here is derived from an EMBL/GenBank/DDBJ whole genome shotgun (WGS) entry which is preliminary data.</text>
</comment>
<evidence type="ECO:0000256" key="2">
    <source>
        <dbReference type="SAM" id="Phobius"/>
    </source>
</evidence>
<gene>
    <name evidence="3" type="ORF">DAERI_070021</name>
</gene>
<dbReference type="EMBL" id="BFAG01000007">
    <property type="protein sequence ID" value="GBF06023.1"/>
    <property type="molecule type" value="Genomic_DNA"/>
</dbReference>
<keyword evidence="2" id="KW-1133">Transmembrane helix</keyword>
<name>A0A2I9CVQ3_9DEIO</name>
<dbReference type="AlphaFoldDB" id="A0A2I9CVQ3"/>
<evidence type="ECO:0000313" key="4">
    <source>
        <dbReference type="Proteomes" id="UP000236569"/>
    </source>
</evidence>
<keyword evidence="2" id="KW-0472">Membrane</keyword>
<feature type="transmembrane region" description="Helical" evidence="2">
    <location>
        <begin position="130"/>
        <end position="149"/>
    </location>
</feature>
<evidence type="ECO:0000256" key="1">
    <source>
        <dbReference type="SAM" id="MobiDB-lite"/>
    </source>
</evidence>
<proteinExistence type="predicted"/>
<feature type="transmembrane region" description="Helical" evidence="2">
    <location>
        <begin position="187"/>
        <end position="205"/>
    </location>
</feature>
<feature type="transmembrane region" description="Helical" evidence="2">
    <location>
        <begin position="26"/>
        <end position="44"/>
    </location>
</feature>
<feature type="transmembrane region" description="Helical" evidence="2">
    <location>
        <begin position="93"/>
        <end position="110"/>
    </location>
</feature>
<feature type="transmembrane region" description="Helical" evidence="2">
    <location>
        <begin position="158"/>
        <end position="175"/>
    </location>
</feature>
<feature type="region of interest" description="Disordered" evidence="1">
    <location>
        <begin position="1"/>
        <end position="24"/>
    </location>
</feature>
<accession>A0A2I9CVQ3</accession>
<protein>
    <submittedName>
        <fullName evidence="3">Uncharacterized protein</fullName>
    </submittedName>
</protein>
<organism evidence="3 4">
    <name type="scientific">Deinococcus aerius</name>
    <dbReference type="NCBI Taxonomy" id="200253"/>
    <lineage>
        <taxon>Bacteria</taxon>
        <taxon>Thermotogati</taxon>
        <taxon>Deinococcota</taxon>
        <taxon>Deinococci</taxon>
        <taxon>Deinococcales</taxon>
        <taxon>Deinococcaceae</taxon>
        <taxon>Deinococcus</taxon>
    </lineage>
</organism>
<keyword evidence="4" id="KW-1185">Reference proteome</keyword>
<feature type="transmembrane region" description="Helical" evidence="2">
    <location>
        <begin position="64"/>
        <end position="81"/>
    </location>
</feature>